<evidence type="ECO:0000259" key="4">
    <source>
        <dbReference type="PROSITE" id="PS50206"/>
    </source>
</evidence>
<dbReference type="OrthoDB" id="270167at2759"/>
<dbReference type="InterPro" id="IPR001307">
    <property type="entry name" value="Thiosulphate_STrfase_CS"/>
</dbReference>
<protein>
    <recommendedName>
        <fullName evidence="3">Sulfurtransferase</fullName>
    </recommendedName>
</protein>
<dbReference type="VEuPathDB" id="AmoebaDB:ACA1_264440"/>
<name>L8H202_ACACF</name>
<gene>
    <name evidence="5" type="ORF">ACA1_264440</name>
</gene>
<evidence type="ECO:0000256" key="2">
    <source>
        <dbReference type="ARBA" id="ARBA00022737"/>
    </source>
</evidence>
<dbReference type="PANTHER" id="PTHR11364">
    <property type="entry name" value="THIOSULFATE SULFERTANSFERASE"/>
    <property type="match status" value="1"/>
</dbReference>
<dbReference type="AlphaFoldDB" id="L8H202"/>
<dbReference type="STRING" id="1257118.L8H202"/>
<dbReference type="InterPro" id="IPR045078">
    <property type="entry name" value="TST/MPST-like"/>
</dbReference>
<feature type="domain" description="Rhodanese" evidence="4">
    <location>
        <begin position="195"/>
        <end position="317"/>
    </location>
</feature>
<organism evidence="5 6">
    <name type="scientific">Acanthamoeba castellanii (strain ATCC 30010 / Neff)</name>
    <dbReference type="NCBI Taxonomy" id="1257118"/>
    <lineage>
        <taxon>Eukaryota</taxon>
        <taxon>Amoebozoa</taxon>
        <taxon>Discosea</taxon>
        <taxon>Longamoebia</taxon>
        <taxon>Centramoebida</taxon>
        <taxon>Acanthamoebidae</taxon>
        <taxon>Acanthamoeba</taxon>
    </lineage>
</organism>
<dbReference type="GO" id="GO:0005739">
    <property type="term" value="C:mitochondrion"/>
    <property type="evidence" value="ECO:0007669"/>
    <property type="project" value="TreeGrafter"/>
</dbReference>
<dbReference type="SUPFAM" id="SSF52821">
    <property type="entry name" value="Rhodanese/Cell cycle control phosphatase"/>
    <property type="match status" value="2"/>
</dbReference>
<dbReference type="PROSITE" id="PS00683">
    <property type="entry name" value="RHODANESE_2"/>
    <property type="match status" value="1"/>
</dbReference>
<keyword evidence="1 3" id="KW-0808">Transferase</keyword>
<dbReference type="Gene3D" id="3.40.250.10">
    <property type="entry name" value="Rhodanese-like domain"/>
    <property type="match status" value="2"/>
</dbReference>
<dbReference type="Proteomes" id="UP000011083">
    <property type="component" value="Unassembled WGS sequence"/>
</dbReference>
<dbReference type="CDD" id="cd01449">
    <property type="entry name" value="TST_Repeat_2"/>
    <property type="match status" value="1"/>
</dbReference>
<dbReference type="InterPro" id="IPR036873">
    <property type="entry name" value="Rhodanese-like_dom_sf"/>
</dbReference>
<proteinExistence type="predicted"/>
<evidence type="ECO:0000313" key="5">
    <source>
        <dbReference type="EMBL" id="ELR19270.1"/>
    </source>
</evidence>
<keyword evidence="2" id="KW-0677">Repeat</keyword>
<dbReference type="InterPro" id="IPR001763">
    <property type="entry name" value="Rhodanese-like_dom"/>
</dbReference>
<dbReference type="GO" id="GO:0004792">
    <property type="term" value="F:thiosulfate-cyanide sulfurtransferase activity"/>
    <property type="evidence" value="ECO:0007669"/>
    <property type="project" value="InterPro"/>
</dbReference>
<evidence type="ECO:0000256" key="1">
    <source>
        <dbReference type="ARBA" id="ARBA00022679"/>
    </source>
</evidence>
<dbReference type="OMA" id="NNNWFAS"/>
<dbReference type="PROSITE" id="PS50206">
    <property type="entry name" value="RHODANESE_3"/>
    <property type="match status" value="2"/>
</dbReference>
<accession>L8H202</accession>
<dbReference type="Pfam" id="PF00581">
    <property type="entry name" value="Rhodanese"/>
    <property type="match status" value="2"/>
</dbReference>
<dbReference type="RefSeq" id="XP_004341355.1">
    <property type="nucleotide sequence ID" value="XM_004341307.1"/>
</dbReference>
<dbReference type="FunFam" id="3.40.250.10:FF:000001">
    <property type="entry name" value="Sulfurtransferase"/>
    <property type="match status" value="1"/>
</dbReference>
<dbReference type="GeneID" id="14920047"/>
<evidence type="ECO:0000256" key="3">
    <source>
        <dbReference type="RuleBase" id="RU000507"/>
    </source>
</evidence>
<dbReference type="KEGG" id="acan:ACA1_264440"/>
<feature type="domain" description="Rhodanese" evidence="4">
    <location>
        <begin position="48"/>
        <end position="160"/>
    </location>
</feature>
<keyword evidence="6" id="KW-1185">Reference proteome</keyword>
<reference evidence="5 6" key="1">
    <citation type="journal article" date="2013" name="Genome Biol.">
        <title>Genome of Acanthamoeba castellanii highlights extensive lateral gene transfer and early evolution of tyrosine kinase signaling.</title>
        <authorList>
            <person name="Clarke M."/>
            <person name="Lohan A.J."/>
            <person name="Liu B."/>
            <person name="Lagkouvardos I."/>
            <person name="Roy S."/>
            <person name="Zafar N."/>
            <person name="Bertelli C."/>
            <person name="Schilde C."/>
            <person name="Kianianmomeni A."/>
            <person name="Burglin T.R."/>
            <person name="Frech C."/>
            <person name="Turcotte B."/>
            <person name="Kopec K.O."/>
            <person name="Synnott J.M."/>
            <person name="Choo C."/>
            <person name="Paponov I."/>
            <person name="Finkler A."/>
            <person name="Soon Heng Tan C."/>
            <person name="Hutchins A.P."/>
            <person name="Weinmeier T."/>
            <person name="Rattei T."/>
            <person name="Chu J.S."/>
            <person name="Gimenez G."/>
            <person name="Irimia M."/>
            <person name="Rigden D.J."/>
            <person name="Fitzpatrick D.A."/>
            <person name="Lorenzo-Morales J."/>
            <person name="Bateman A."/>
            <person name="Chiu C.H."/>
            <person name="Tang P."/>
            <person name="Hegemann P."/>
            <person name="Fromm H."/>
            <person name="Raoult D."/>
            <person name="Greub G."/>
            <person name="Miranda-Saavedra D."/>
            <person name="Chen N."/>
            <person name="Nash P."/>
            <person name="Ginger M.L."/>
            <person name="Horn M."/>
            <person name="Schaap P."/>
            <person name="Caler L."/>
            <person name="Loftus B."/>
        </authorList>
    </citation>
    <scope>NUCLEOTIDE SEQUENCE [LARGE SCALE GENOMIC DNA]</scope>
    <source>
        <strain evidence="5 6">Neff</strain>
    </source>
</reference>
<dbReference type="CDD" id="cd01448">
    <property type="entry name" value="TST_Repeat_1"/>
    <property type="match status" value="1"/>
</dbReference>
<evidence type="ECO:0000313" key="6">
    <source>
        <dbReference type="Proteomes" id="UP000011083"/>
    </source>
</evidence>
<dbReference type="EMBL" id="KB007933">
    <property type="protein sequence ID" value="ELR19270.1"/>
    <property type="molecule type" value="Genomic_DNA"/>
</dbReference>
<dbReference type="SMART" id="SM00450">
    <property type="entry name" value="RHOD"/>
    <property type="match status" value="2"/>
</dbReference>
<sequence length="332" mass="36730">MMRRGIYCAAWAQHQARRCPFGRAVRTFASEANNSHGAVVSTEWVRANVDRIKVIDASWSLGKRSQHTVKLPGAIYFDIDEIADKRTWLPHMLPTTSMFAAKMEELGITNEDQLLVYDESDGQFVASARVWWTFRVFGHNDVKVLAGGLKNWPKGLQIQKTAADPKEHGLKFAVRKEPALVWSKYDMLDNLSPTNSDQSQIVDARSRERFYAQVDEPRADIPRGSIPDSMNVPFGSLFQTTHSEQGEPMHVLKSPSELQRIFEQAGVDVTKKVVASCGSGVTASVVALALNELGHSRAAVYDGSWTEWAIAADTPKVVKRISAAQAAAAFAT</sequence>
<dbReference type="PANTHER" id="PTHR11364:SF27">
    <property type="entry name" value="SULFURTRANSFERASE"/>
    <property type="match status" value="1"/>
</dbReference>